<proteinExistence type="predicted"/>
<sequence>MASSLKTLVSIVFIALFILLSQTPSTSSAVLHTIAFDSLTEINYFHRNLLQAMDRHQADGRRRTRRTVVRDQAQAPSPSTANRSQTLSLGAGSVLGLFIVVALFV</sequence>
<keyword evidence="2" id="KW-0472">Membrane</keyword>
<reference evidence="4 5" key="4">
    <citation type="journal article" date="2011" name="BMC Genomics">
        <title>RNA-Seq improves annotation of protein-coding genes in the cucumber genome.</title>
        <authorList>
            <person name="Li Z."/>
            <person name="Zhang Z."/>
            <person name="Yan P."/>
            <person name="Huang S."/>
            <person name="Fei Z."/>
            <person name="Lin K."/>
        </authorList>
    </citation>
    <scope>NUCLEOTIDE SEQUENCE [LARGE SCALE GENOMIC DNA]</scope>
    <source>
        <strain evidence="5">cv. 9930</strain>
    </source>
</reference>
<keyword evidence="2" id="KW-1133">Transmembrane helix</keyword>
<evidence type="ECO:0000256" key="3">
    <source>
        <dbReference type="SAM" id="SignalP"/>
    </source>
</evidence>
<reference evidence="4 5" key="1">
    <citation type="journal article" date="2009" name="Nat. Genet.">
        <title>The genome of the cucumber, Cucumis sativus L.</title>
        <authorList>
            <person name="Huang S."/>
            <person name="Li R."/>
            <person name="Zhang Z."/>
            <person name="Li L."/>
            <person name="Gu X."/>
            <person name="Fan W."/>
            <person name="Lucas W.J."/>
            <person name="Wang X."/>
            <person name="Xie B."/>
            <person name="Ni P."/>
            <person name="Ren Y."/>
            <person name="Zhu H."/>
            <person name="Li J."/>
            <person name="Lin K."/>
            <person name="Jin W."/>
            <person name="Fei Z."/>
            <person name="Li G."/>
            <person name="Staub J."/>
            <person name="Kilian A."/>
            <person name="van der Vossen E.A."/>
            <person name="Wu Y."/>
            <person name="Guo J."/>
            <person name="He J."/>
            <person name="Jia Z."/>
            <person name="Ren Y."/>
            <person name="Tian G."/>
            <person name="Lu Y."/>
            <person name="Ruan J."/>
            <person name="Qian W."/>
            <person name="Wang M."/>
            <person name="Huang Q."/>
            <person name="Li B."/>
            <person name="Xuan Z."/>
            <person name="Cao J."/>
            <person name="Asan"/>
            <person name="Wu Z."/>
            <person name="Zhang J."/>
            <person name="Cai Q."/>
            <person name="Bai Y."/>
            <person name="Zhao B."/>
            <person name="Han Y."/>
            <person name="Li Y."/>
            <person name="Li X."/>
            <person name="Wang S."/>
            <person name="Shi Q."/>
            <person name="Liu S."/>
            <person name="Cho W.K."/>
            <person name="Kim J.Y."/>
            <person name="Xu Y."/>
            <person name="Heller-Uszynska K."/>
            <person name="Miao H."/>
            <person name="Cheng Z."/>
            <person name="Zhang S."/>
            <person name="Wu J."/>
            <person name="Yang Y."/>
            <person name="Kang H."/>
            <person name="Li M."/>
            <person name="Liang H."/>
            <person name="Ren X."/>
            <person name="Shi Z."/>
            <person name="Wen M."/>
            <person name="Jian M."/>
            <person name="Yang H."/>
            <person name="Zhang G."/>
            <person name="Yang Z."/>
            <person name="Chen R."/>
            <person name="Liu S."/>
            <person name="Li J."/>
            <person name="Ma L."/>
            <person name="Liu H."/>
            <person name="Zhou Y."/>
            <person name="Zhao J."/>
            <person name="Fang X."/>
            <person name="Li G."/>
            <person name="Fang L."/>
            <person name="Li Y."/>
            <person name="Liu D."/>
            <person name="Zheng H."/>
            <person name="Zhang Y."/>
            <person name="Qin N."/>
            <person name="Li Z."/>
            <person name="Yang G."/>
            <person name="Yang S."/>
            <person name="Bolund L."/>
            <person name="Kristiansen K."/>
            <person name="Zheng H."/>
            <person name="Li S."/>
            <person name="Zhang X."/>
            <person name="Yang H."/>
            <person name="Wang J."/>
            <person name="Sun R."/>
            <person name="Zhang B."/>
            <person name="Jiang S."/>
            <person name="Wang J."/>
            <person name="Du Y."/>
            <person name="Li S."/>
        </authorList>
    </citation>
    <scope>NUCLEOTIDE SEQUENCE [LARGE SCALE GENOMIC DNA]</scope>
    <source>
        <strain evidence="5">cv. 9930</strain>
    </source>
</reference>
<evidence type="ECO:0000256" key="2">
    <source>
        <dbReference type="SAM" id="Phobius"/>
    </source>
</evidence>
<feature type="region of interest" description="Disordered" evidence="1">
    <location>
        <begin position="56"/>
        <end position="84"/>
    </location>
</feature>
<evidence type="ECO:0000313" key="5">
    <source>
        <dbReference type="Proteomes" id="UP000029981"/>
    </source>
</evidence>
<organism evidence="4 5">
    <name type="scientific">Cucumis sativus</name>
    <name type="common">Cucumber</name>
    <dbReference type="NCBI Taxonomy" id="3659"/>
    <lineage>
        <taxon>Eukaryota</taxon>
        <taxon>Viridiplantae</taxon>
        <taxon>Streptophyta</taxon>
        <taxon>Embryophyta</taxon>
        <taxon>Tracheophyta</taxon>
        <taxon>Spermatophyta</taxon>
        <taxon>Magnoliopsida</taxon>
        <taxon>eudicotyledons</taxon>
        <taxon>Gunneridae</taxon>
        <taxon>Pentapetalae</taxon>
        <taxon>rosids</taxon>
        <taxon>fabids</taxon>
        <taxon>Cucurbitales</taxon>
        <taxon>Cucurbitaceae</taxon>
        <taxon>Benincaseae</taxon>
        <taxon>Cucumis</taxon>
    </lineage>
</organism>
<reference evidence="4 5" key="2">
    <citation type="journal article" date="2009" name="PLoS ONE">
        <title>An integrated genetic and cytogenetic map of the cucumber genome.</title>
        <authorList>
            <person name="Ren Y."/>
            <person name="Zhang Z."/>
            <person name="Liu J."/>
            <person name="Staub J.E."/>
            <person name="Han Y."/>
            <person name="Cheng Z."/>
            <person name="Li X."/>
            <person name="Lu J."/>
            <person name="Miao H."/>
            <person name="Kang H."/>
            <person name="Xie B."/>
            <person name="Gu X."/>
            <person name="Wang X."/>
            <person name="Du Y."/>
            <person name="Jin W."/>
            <person name="Huang S."/>
        </authorList>
    </citation>
    <scope>NUCLEOTIDE SEQUENCE [LARGE SCALE GENOMIC DNA]</scope>
    <source>
        <strain evidence="5">cv. 9930</strain>
    </source>
</reference>
<gene>
    <name evidence="4" type="ORF">Csa_7G394040</name>
</gene>
<dbReference type="AlphaFoldDB" id="A0A0A0K7L9"/>
<feature type="transmembrane region" description="Helical" evidence="2">
    <location>
        <begin position="86"/>
        <end position="104"/>
    </location>
</feature>
<keyword evidence="2" id="KW-0812">Transmembrane</keyword>
<reference evidence="4 5" key="3">
    <citation type="journal article" date="2010" name="BMC Genomics">
        <title>Transcriptome sequencing and comparative analysis of cucumber flowers with different sex types.</title>
        <authorList>
            <person name="Guo S."/>
            <person name="Zheng Y."/>
            <person name="Joung J.G."/>
            <person name="Liu S."/>
            <person name="Zhang Z."/>
            <person name="Crasta O.R."/>
            <person name="Sobral B.W."/>
            <person name="Xu Y."/>
            <person name="Huang S."/>
            <person name="Fei Z."/>
        </authorList>
    </citation>
    <scope>NUCLEOTIDE SEQUENCE [LARGE SCALE GENOMIC DNA]</scope>
    <source>
        <strain evidence="5">cv. 9930</strain>
    </source>
</reference>
<keyword evidence="5" id="KW-1185">Reference proteome</keyword>
<protein>
    <submittedName>
        <fullName evidence="4">Uncharacterized protein</fullName>
    </submittedName>
</protein>
<feature type="signal peptide" evidence="3">
    <location>
        <begin position="1"/>
        <end position="28"/>
    </location>
</feature>
<dbReference type="Gramene" id="KGN44884">
    <property type="protein sequence ID" value="KGN44884"/>
    <property type="gene ID" value="Csa_7G394040"/>
</dbReference>
<dbReference type="EMBL" id="CM002928">
    <property type="protein sequence ID" value="KGN44884.1"/>
    <property type="molecule type" value="Genomic_DNA"/>
</dbReference>
<evidence type="ECO:0000313" key="4">
    <source>
        <dbReference type="EMBL" id="KGN44884.1"/>
    </source>
</evidence>
<accession>A0A0A0K7L9</accession>
<feature type="chain" id="PRO_5001965023" evidence="3">
    <location>
        <begin position="29"/>
        <end position="105"/>
    </location>
</feature>
<keyword evidence="3" id="KW-0732">Signal</keyword>
<dbReference type="Proteomes" id="UP000029981">
    <property type="component" value="Chromosome 7"/>
</dbReference>
<name>A0A0A0K7L9_CUCSA</name>
<feature type="compositionally biased region" description="Polar residues" evidence="1">
    <location>
        <begin position="74"/>
        <end position="84"/>
    </location>
</feature>
<evidence type="ECO:0000256" key="1">
    <source>
        <dbReference type="SAM" id="MobiDB-lite"/>
    </source>
</evidence>